<protein>
    <submittedName>
        <fullName evidence="1">Uncharacterized protein</fullName>
    </submittedName>
</protein>
<dbReference type="AlphaFoldDB" id="A0A6J4HT55"/>
<sequence length="41" mass="4722">RMVGYSYEAEGEEEPIHLADSTIFEVHPAFRVALRMAQKRS</sequence>
<organism evidence="1">
    <name type="scientific">uncultured Chloroflexia bacterium</name>
    <dbReference type="NCBI Taxonomy" id="1672391"/>
    <lineage>
        <taxon>Bacteria</taxon>
        <taxon>Bacillati</taxon>
        <taxon>Chloroflexota</taxon>
        <taxon>Chloroflexia</taxon>
        <taxon>environmental samples</taxon>
    </lineage>
</organism>
<accession>A0A6J4HT55</accession>
<proteinExistence type="predicted"/>
<evidence type="ECO:0000313" key="1">
    <source>
        <dbReference type="EMBL" id="CAA9233186.1"/>
    </source>
</evidence>
<dbReference type="EMBL" id="CADCTR010000325">
    <property type="protein sequence ID" value="CAA9233186.1"/>
    <property type="molecule type" value="Genomic_DNA"/>
</dbReference>
<feature type="non-terminal residue" evidence="1">
    <location>
        <position position="1"/>
    </location>
</feature>
<reference evidence="1" key="1">
    <citation type="submission" date="2020-02" db="EMBL/GenBank/DDBJ databases">
        <authorList>
            <person name="Meier V. D."/>
        </authorList>
    </citation>
    <scope>NUCLEOTIDE SEQUENCE</scope>
    <source>
        <strain evidence="1">AVDCRST_MAG93</strain>
    </source>
</reference>
<gene>
    <name evidence="1" type="ORF">AVDCRST_MAG93-983</name>
</gene>
<name>A0A6J4HT55_9CHLR</name>